<feature type="binding site" evidence="9 11">
    <location>
        <position position="122"/>
    </location>
    <ligand>
        <name>substrate</name>
    </ligand>
</feature>
<dbReference type="EC" id="4.1.1.23" evidence="9"/>
<comment type="function">
    <text evidence="1 9">Catalyzes the decarboxylation of orotidine 5'-monophosphate (OMP) to uridine 5'-monophosphate (UMP).</text>
</comment>
<evidence type="ECO:0000256" key="6">
    <source>
        <dbReference type="ARBA" id="ARBA00023239"/>
    </source>
</evidence>
<dbReference type="NCBIfam" id="NF001273">
    <property type="entry name" value="PRK00230.1"/>
    <property type="match status" value="1"/>
</dbReference>
<evidence type="ECO:0000259" key="13">
    <source>
        <dbReference type="SMART" id="SM00934"/>
    </source>
</evidence>
<feature type="binding site" evidence="9 11">
    <location>
        <position position="214"/>
    </location>
    <ligand>
        <name>substrate</name>
    </ligand>
</feature>
<organism evidence="14 15">
    <name type="scientific">Salsuginibacillus halophilus</name>
    <dbReference type="NCBI Taxonomy" id="517424"/>
    <lineage>
        <taxon>Bacteria</taxon>
        <taxon>Bacillati</taxon>
        <taxon>Bacillota</taxon>
        <taxon>Bacilli</taxon>
        <taxon>Bacillales</taxon>
        <taxon>Bacillaceae</taxon>
        <taxon>Salsuginibacillus</taxon>
    </lineage>
</organism>
<evidence type="ECO:0000313" key="15">
    <source>
        <dbReference type="Proteomes" id="UP000242310"/>
    </source>
</evidence>
<dbReference type="AlphaFoldDB" id="A0A2P8HX55"/>
<dbReference type="CDD" id="cd04725">
    <property type="entry name" value="OMP_decarboxylase_like"/>
    <property type="match status" value="1"/>
</dbReference>
<comment type="caution">
    <text evidence="14">The sequence shown here is derived from an EMBL/GenBank/DDBJ whole genome shotgun (WGS) entry which is preliminary data.</text>
</comment>
<feature type="binding site" evidence="9 11">
    <location>
        <position position="32"/>
    </location>
    <ligand>
        <name>substrate</name>
    </ligand>
</feature>
<evidence type="ECO:0000256" key="1">
    <source>
        <dbReference type="ARBA" id="ARBA00002356"/>
    </source>
</evidence>
<dbReference type="FunFam" id="3.20.20.70:FF:000015">
    <property type="entry name" value="Orotidine 5'-phosphate decarboxylase"/>
    <property type="match status" value="1"/>
</dbReference>
<dbReference type="EMBL" id="PYAV01000002">
    <property type="protein sequence ID" value="PSL50745.1"/>
    <property type="molecule type" value="Genomic_DNA"/>
</dbReference>
<feature type="active site" description="For OMPdecase activity" evidence="10">
    <location>
        <position position="59"/>
    </location>
</feature>
<evidence type="ECO:0000256" key="12">
    <source>
        <dbReference type="RuleBase" id="RU000512"/>
    </source>
</evidence>
<dbReference type="InterPro" id="IPR047596">
    <property type="entry name" value="OMPdecase_bac"/>
</dbReference>
<keyword evidence="5 9" id="KW-0665">Pyrimidine biosynthesis</keyword>
<sequence length="237" mass="25383">MMKDPILALDVPNEAKALKLLEHFKGESIPVKIGMELFYRTGASFIESLTARGHPVFLDLKLHDIPTTVERAMINLASLGVSMVNVHAAGGADMMRAAVRGLEAGTPEKSSRPLCLAVTQLTSTDESMLKKELLIKNTMQDTVAHYAANAAQAGLDGVVCSSLEASLVQKTCGSAFLRVTPGIRQASDEANDQVRSTTPSEARAYGSTHIVIGRSVTKSEAPAAAYDTIRNDWRSLS</sequence>
<feature type="domain" description="Orotidine 5'-phosphate decarboxylase" evidence="13">
    <location>
        <begin position="4"/>
        <end position="229"/>
    </location>
</feature>
<dbReference type="UniPathway" id="UPA00070">
    <property type="reaction ID" value="UER00120"/>
</dbReference>
<reference evidence="14 15" key="1">
    <citation type="submission" date="2018-03" db="EMBL/GenBank/DDBJ databases">
        <title>Genomic Encyclopedia of Type Strains, Phase III (KMG-III): the genomes of soil and plant-associated and newly described type strains.</title>
        <authorList>
            <person name="Whitman W."/>
        </authorList>
    </citation>
    <scope>NUCLEOTIDE SEQUENCE [LARGE SCALE GENOMIC DNA]</scope>
    <source>
        <strain evidence="14 15">CGMCC 1.07653</strain>
    </source>
</reference>
<evidence type="ECO:0000256" key="8">
    <source>
        <dbReference type="ARBA" id="ARBA00061012"/>
    </source>
</evidence>
<comment type="pathway">
    <text evidence="2 9 12">Pyrimidine metabolism; UMP biosynthesis via de novo pathway; UMP from orotate: step 2/2.</text>
</comment>
<dbReference type="InterPro" id="IPR001754">
    <property type="entry name" value="OMPdeCOase_dom"/>
</dbReference>
<dbReference type="GO" id="GO:0004590">
    <property type="term" value="F:orotidine-5'-phosphate decarboxylase activity"/>
    <property type="evidence" value="ECO:0007669"/>
    <property type="project" value="UniProtKB-UniRule"/>
</dbReference>
<dbReference type="PROSITE" id="PS00156">
    <property type="entry name" value="OMPDECASE"/>
    <property type="match status" value="1"/>
</dbReference>
<keyword evidence="6 9" id="KW-0456">Lyase</keyword>
<dbReference type="GO" id="GO:0006207">
    <property type="term" value="P:'de novo' pyrimidine nucleobase biosynthetic process"/>
    <property type="evidence" value="ECO:0007669"/>
    <property type="project" value="InterPro"/>
</dbReference>
<dbReference type="InterPro" id="IPR014732">
    <property type="entry name" value="OMPdecase"/>
</dbReference>
<gene>
    <name evidence="9" type="primary">pyrF</name>
    <name evidence="14" type="ORF">B0H94_10219</name>
</gene>
<dbReference type="PANTHER" id="PTHR32119:SF2">
    <property type="entry name" value="OROTIDINE 5'-PHOSPHATE DECARBOXYLASE"/>
    <property type="match status" value="1"/>
</dbReference>
<accession>A0A2P8HX55</accession>
<keyword evidence="15" id="KW-1185">Reference proteome</keyword>
<evidence type="ECO:0000256" key="4">
    <source>
        <dbReference type="ARBA" id="ARBA00022793"/>
    </source>
</evidence>
<feature type="binding site" evidence="9 11">
    <location>
        <position position="184"/>
    </location>
    <ligand>
        <name>substrate</name>
    </ligand>
</feature>
<evidence type="ECO:0000256" key="9">
    <source>
        <dbReference type="HAMAP-Rule" id="MF_01200"/>
    </source>
</evidence>
<protein>
    <recommendedName>
        <fullName evidence="9">Orotidine 5'-phosphate decarboxylase</fullName>
        <ecNumber evidence="9">4.1.1.23</ecNumber>
    </recommendedName>
    <alternativeName>
        <fullName evidence="9">OMP decarboxylase</fullName>
        <shortName evidence="9">OMPDCase</shortName>
        <shortName evidence="9">OMPdecase</shortName>
    </alternativeName>
</protein>
<dbReference type="InterPro" id="IPR013785">
    <property type="entry name" value="Aldolase_TIM"/>
</dbReference>
<evidence type="ECO:0000256" key="7">
    <source>
        <dbReference type="ARBA" id="ARBA00049157"/>
    </source>
</evidence>
<dbReference type="GO" id="GO:0005829">
    <property type="term" value="C:cytosol"/>
    <property type="evidence" value="ECO:0007669"/>
    <property type="project" value="TreeGrafter"/>
</dbReference>
<feature type="active site" description="For OMPdecase activity" evidence="10">
    <location>
        <position position="61"/>
    </location>
</feature>
<dbReference type="GO" id="GO:0044205">
    <property type="term" value="P:'de novo' UMP biosynthetic process"/>
    <property type="evidence" value="ECO:0007669"/>
    <property type="project" value="UniProtKB-UniRule"/>
</dbReference>
<dbReference type="PANTHER" id="PTHR32119">
    <property type="entry name" value="OROTIDINE 5'-PHOSPHATE DECARBOXYLASE"/>
    <property type="match status" value="1"/>
</dbReference>
<dbReference type="InterPro" id="IPR018089">
    <property type="entry name" value="OMPdecase_AS"/>
</dbReference>
<dbReference type="Pfam" id="PF00215">
    <property type="entry name" value="OMPdecase"/>
    <property type="match status" value="1"/>
</dbReference>
<feature type="binding site" evidence="9">
    <location>
        <begin position="59"/>
        <end position="68"/>
    </location>
    <ligand>
        <name>substrate</name>
    </ligand>
</feature>
<comment type="subunit">
    <text evidence="3 9">Homodimer.</text>
</comment>
<dbReference type="InterPro" id="IPR011060">
    <property type="entry name" value="RibuloseP-bd_barrel"/>
</dbReference>
<dbReference type="Proteomes" id="UP000242310">
    <property type="component" value="Unassembled WGS sequence"/>
</dbReference>
<comment type="catalytic activity">
    <reaction evidence="7 9 12">
        <text>orotidine 5'-phosphate + H(+) = UMP + CO2</text>
        <dbReference type="Rhea" id="RHEA:11596"/>
        <dbReference type="ChEBI" id="CHEBI:15378"/>
        <dbReference type="ChEBI" id="CHEBI:16526"/>
        <dbReference type="ChEBI" id="CHEBI:57538"/>
        <dbReference type="ChEBI" id="CHEBI:57865"/>
        <dbReference type="EC" id="4.1.1.23"/>
    </reaction>
</comment>
<evidence type="ECO:0000256" key="11">
    <source>
        <dbReference type="PIRSR" id="PIRSR614732-2"/>
    </source>
</evidence>
<keyword evidence="4 9" id="KW-0210">Decarboxylase</keyword>
<evidence type="ECO:0000256" key="3">
    <source>
        <dbReference type="ARBA" id="ARBA00011738"/>
    </source>
</evidence>
<evidence type="ECO:0000256" key="5">
    <source>
        <dbReference type="ARBA" id="ARBA00022975"/>
    </source>
</evidence>
<dbReference type="NCBIfam" id="TIGR01740">
    <property type="entry name" value="pyrF"/>
    <property type="match status" value="1"/>
</dbReference>
<dbReference type="HAMAP" id="MF_01200_B">
    <property type="entry name" value="OMPdecase_type1_B"/>
    <property type="match status" value="1"/>
</dbReference>
<proteinExistence type="inferred from homology"/>
<feature type="binding site" evidence="9 11">
    <location>
        <position position="213"/>
    </location>
    <ligand>
        <name>substrate</name>
    </ligand>
</feature>
<dbReference type="OrthoDB" id="9806203at2"/>
<feature type="binding site" evidence="9 11">
    <location>
        <position position="193"/>
    </location>
    <ligand>
        <name>substrate</name>
    </ligand>
</feature>
<feature type="active site" description="For OMPdecase activity" evidence="10">
    <location>
        <position position="64"/>
    </location>
</feature>
<comment type="similarity">
    <text evidence="8 9">Belongs to the OMP decarboxylase family. Type 1 subfamily.</text>
</comment>
<dbReference type="Gene3D" id="3.20.20.70">
    <property type="entry name" value="Aldolase class I"/>
    <property type="match status" value="1"/>
</dbReference>
<feature type="active site" description="Proton donor" evidence="9">
    <location>
        <position position="61"/>
    </location>
</feature>
<dbReference type="SMART" id="SM00934">
    <property type="entry name" value="OMPdecase"/>
    <property type="match status" value="1"/>
</dbReference>
<evidence type="ECO:0000256" key="2">
    <source>
        <dbReference type="ARBA" id="ARBA00004861"/>
    </source>
</evidence>
<evidence type="ECO:0000256" key="10">
    <source>
        <dbReference type="PIRSR" id="PIRSR614732-1"/>
    </source>
</evidence>
<name>A0A2P8HX55_9BACI</name>
<dbReference type="SUPFAM" id="SSF51366">
    <property type="entry name" value="Ribulose-phoshate binding barrel"/>
    <property type="match status" value="1"/>
</dbReference>
<feature type="binding site" evidence="9 11">
    <location>
        <position position="10"/>
    </location>
    <ligand>
        <name>substrate</name>
    </ligand>
</feature>
<evidence type="ECO:0000313" key="14">
    <source>
        <dbReference type="EMBL" id="PSL50745.1"/>
    </source>
</evidence>
<dbReference type="RefSeq" id="WP_106587471.1">
    <property type="nucleotide sequence ID" value="NZ_PYAV01000002.1"/>
</dbReference>